<accession>A0AAN6M9D2</accession>
<feature type="compositionally biased region" description="Low complexity" evidence="1">
    <location>
        <begin position="253"/>
        <end position="269"/>
    </location>
</feature>
<feature type="compositionally biased region" description="Low complexity" evidence="1">
    <location>
        <begin position="737"/>
        <end position="756"/>
    </location>
</feature>
<dbReference type="AlphaFoldDB" id="A0AAN6M9D2"/>
<evidence type="ECO:0000313" key="3">
    <source>
        <dbReference type="Proteomes" id="UP001280581"/>
    </source>
</evidence>
<feature type="compositionally biased region" description="Polar residues" evidence="1">
    <location>
        <begin position="270"/>
        <end position="286"/>
    </location>
</feature>
<organism evidence="2 3">
    <name type="scientific">Pseudopithomyces chartarum</name>
    <dbReference type="NCBI Taxonomy" id="1892770"/>
    <lineage>
        <taxon>Eukaryota</taxon>
        <taxon>Fungi</taxon>
        <taxon>Dikarya</taxon>
        <taxon>Ascomycota</taxon>
        <taxon>Pezizomycotina</taxon>
        <taxon>Dothideomycetes</taxon>
        <taxon>Pleosporomycetidae</taxon>
        <taxon>Pleosporales</taxon>
        <taxon>Massarineae</taxon>
        <taxon>Didymosphaeriaceae</taxon>
        <taxon>Pseudopithomyces</taxon>
    </lineage>
</organism>
<evidence type="ECO:0000313" key="2">
    <source>
        <dbReference type="EMBL" id="KAK3216776.1"/>
    </source>
</evidence>
<feature type="compositionally biased region" description="Polar residues" evidence="1">
    <location>
        <begin position="171"/>
        <end position="193"/>
    </location>
</feature>
<dbReference type="Proteomes" id="UP001280581">
    <property type="component" value="Unassembled WGS sequence"/>
</dbReference>
<feature type="region of interest" description="Disordered" evidence="1">
    <location>
        <begin position="239"/>
        <end position="299"/>
    </location>
</feature>
<feature type="region of interest" description="Disordered" evidence="1">
    <location>
        <begin position="67"/>
        <end position="89"/>
    </location>
</feature>
<feature type="region of interest" description="Disordered" evidence="1">
    <location>
        <begin position="688"/>
        <end position="756"/>
    </location>
</feature>
<protein>
    <submittedName>
        <fullName evidence="2">Uncharacterized protein</fullName>
    </submittedName>
</protein>
<feature type="compositionally biased region" description="Basic and acidic residues" evidence="1">
    <location>
        <begin position="688"/>
        <end position="736"/>
    </location>
</feature>
<feature type="compositionally biased region" description="Basic residues" evidence="1">
    <location>
        <begin position="478"/>
        <end position="487"/>
    </location>
</feature>
<proteinExistence type="predicted"/>
<dbReference type="EMBL" id="WVTA01000001">
    <property type="protein sequence ID" value="KAK3216776.1"/>
    <property type="molecule type" value="Genomic_DNA"/>
</dbReference>
<feature type="region of interest" description="Disordered" evidence="1">
    <location>
        <begin position="445"/>
        <end position="494"/>
    </location>
</feature>
<gene>
    <name evidence="2" type="ORF">GRF29_1g976908</name>
</gene>
<comment type="caution">
    <text evidence="2">The sequence shown here is derived from an EMBL/GenBank/DDBJ whole genome shotgun (WGS) entry which is preliminary data.</text>
</comment>
<sequence length="756" mass="83106">MSGNNDQANIDVLLELASSANNNVSWTDEQFNALFPNDGANIPAPQRLVPNNNARVANPFGNQIEQSFNSGPGPGSATGSGSVNGTAGQYGNFGPVPGIPPYWNDLDWYGNPGNFGNFGNLGDSTTPHDQNDFLAEFLPAGAGNSRRSMSSQNQAGRSSSSSASMPSQNMTGPSSSSGASMRPQNFAGSGSSSNIAMLPQGLVDPNNFSSAFMPSQDFPALGDSSGLFMTPQQHAGFYMSASDSASPQGYAGPSNSSSSFNAASSSPNALESTIASSPNFEPQPANQPAGHTFSAPAQGVYNSLSDSQRKSVGWAPELDRMFTMHPNFIPTFDFKSAMTMTGRDVVNPVSAPISASVIFDHPDLVEFRDQFRFSPDTTIEQLANLGQETLDRIAQHLHLAEVLKQYSYQPEVEPETIEEILPKVAKTLNEKPELLDYYQVPLWPGQKSIPGDEDENPEPVVHDSDEDADDEDDEPASAKKKNQKKGPKPLESKYRPRAVQYRPYQYRFKTAEEARAHRKKARHPAKAARDVDRVEKYGRYYWTKRIYESMINVDLIFDNRASIIATNFSKVKHFKEDDLEATAHHIFDSCIKVHRQGWCGYDYNRKAFKRGKGKDVFVDSIEKRLERICGILKHSKAIANDCITGGDVLQQTVDNPIYRATTKTANNKGNLDRADRLAKQETDLQREKRLKKEAEMAAKKAEQERKKAERDAKKLETEAKKAEREAEKKRKQEEKAAAQAAAQQAKAAAAAARGRR</sequence>
<feature type="compositionally biased region" description="Acidic residues" evidence="1">
    <location>
        <begin position="464"/>
        <end position="475"/>
    </location>
</feature>
<evidence type="ECO:0000256" key="1">
    <source>
        <dbReference type="SAM" id="MobiDB-lite"/>
    </source>
</evidence>
<feature type="region of interest" description="Disordered" evidence="1">
    <location>
        <begin position="142"/>
        <end position="193"/>
    </location>
</feature>
<name>A0AAN6M9D2_9PLEO</name>
<keyword evidence="3" id="KW-1185">Reference proteome</keyword>
<feature type="compositionally biased region" description="Low complexity" evidence="1">
    <location>
        <begin position="148"/>
        <end position="170"/>
    </location>
</feature>
<reference evidence="2 3" key="1">
    <citation type="submission" date="2021-02" db="EMBL/GenBank/DDBJ databases">
        <title>Genome assembly of Pseudopithomyces chartarum.</title>
        <authorList>
            <person name="Jauregui R."/>
            <person name="Singh J."/>
            <person name="Voisey C."/>
        </authorList>
    </citation>
    <scope>NUCLEOTIDE SEQUENCE [LARGE SCALE GENOMIC DNA]</scope>
    <source>
        <strain evidence="2 3">AGR01</strain>
    </source>
</reference>